<sequence>MNPLSIPPELWVEIFKEVDLWSTFRLSAVMATCRTFAHIARPLHLATCYFAPHGLKSNIDEPRKLCVLASPAEEQKTIERLDFWTSEAVAPLVRHCVVKTWLAEAQPTGYGVVIDDTTVPPLLDLFIGRLHWLSQLRSLALQNVVLTAPLVASIYRDLPHLEELSIQIWRRQMPISFACPDLGSGPRVAKFSITTDEFRPRPATSELLAPWLPLLTSTHLQEIKLDSRSHDWRISDIPVLSSVKTVELDIRGLGAADEENVLALSQKFPSVRNLHFSTDSRVSEPMAAACAALLRRATKLRIGHQALRFFLPRAQTLLELDVDSSPDSSPTVTRLIAHLNNNQFSTITTFLCEVWLTYTAPPSTSGLTAILGCFPHLRHLNMSFRVARLWHKDDSQVSFGVLDSLISAVFPPTITTIVVFASGLGHTPSSQRIPRSLPYGDGIVADSLCTENAGTVPHQVPVVGYSSSRGVEQEKKIVPIATIKFM</sequence>
<dbReference type="InterPro" id="IPR032675">
    <property type="entry name" value="LRR_dom_sf"/>
</dbReference>
<organism evidence="1 2">
    <name type="scientific">Mycena chlorophos</name>
    <name type="common">Agaric fungus</name>
    <name type="synonym">Agaricus chlorophos</name>
    <dbReference type="NCBI Taxonomy" id="658473"/>
    <lineage>
        <taxon>Eukaryota</taxon>
        <taxon>Fungi</taxon>
        <taxon>Dikarya</taxon>
        <taxon>Basidiomycota</taxon>
        <taxon>Agaricomycotina</taxon>
        <taxon>Agaricomycetes</taxon>
        <taxon>Agaricomycetidae</taxon>
        <taxon>Agaricales</taxon>
        <taxon>Marasmiineae</taxon>
        <taxon>Mycenaceae</taxon>
        <taxon>Mycena</taxon>
    </lineage>
</organism>
<gene>
    <name evidence="1" type="ORF">MCHLO_08198</name>
</gene>
<dbReference type="Gene3D" id="3.80.10.10">
    <property type="entry name" value="Ribonuclease Inhibitor"/>
    <property type="match status" value="1"/>
</dbReference>
<name>A0ABQ0LIU7_MYCCL</name>
<proteinExistence type="predicted"/>
<dbReference type="EMBL" id="DF846832">
    <property type="protein sequence ID" value="GAT51020.1"/>
    <property type="molecule type" value="Genomic_DNA"/>
</dbReference>
<protein>
    <recommendedName>
        <fullName evidence="3">F-box domain-containing protein</fullName>
    </recommendedName>
</protein>
<evidence type="ECO:0000313" key="2">
    <source>
        <dbReference type="Proteomes" id="UP000815677"/>
    </source>
</evidence>
<keyword evidence="2" id="KW-1185">Reference proteome</keyword>
<accession>A0ABQ0LIU7</accession>
<reference evidence="1" key="1">
    <citation type="submission" date="2014-09" db="EMBL/GenBank/DDBJ databases">
        <title>Genome sequence of the luminous mushroom Mycena chlorophos for searching fungal bioluminescence genes.</title>
        <authorList>
            <person name="Tanaka Y."/>
            <person name="Kasuga D."/>
            <person name="Oba Y."/>
            <person name="Hase S."/>
            <person name="Sato K."/>
            <person name="Oba Y."/>
            <person name="Sakakibara Y."/>
        </authorList>
    </citation>
    <scope>NUCLEOTIDE SEQUENCE</scope>
</reference>
<dbReference type="Proteomes" id="UP000815677">
    <property type="component" value="Unassembled WGS sequence"/>
</dbReference>
<evidence type="ECO:0000313" key="1">
    <source>
        <dbReference type="EMBL" id="GAT51020.1"/>
    </source>
</evidence>
<dbReference type="SUPFAM" id="SSF52047">
    <property type="entry name" value="RNI-like"/>
    <property type="match status" value="1"/>
</dbReference>
<evidence type="ECO:0008006" key="3">
    <source>
        <dbReference type="Google" id="ProtNLM"/>
    </source>
</evidence>